<organism evidence="3">
    <name type="scientific">Capitella teleta</name>
    <name type="common">Polychaete worm</name>
    <dbReference type="NCBI Taxonomy" id="283909"/>
    <lineage>
        <taxon>Eukaryota</taxon>
        <taxon>Metazoa</taxon>
        <taxon>Spiralia</taxon>
        <taxon>Lophotrochozoa</taxon>
        <taxon>Annelida</taxon>
        <taxon>Polychaeta</taxon>
        <taxon>Sedentaria</taxon>
        <taxon>Scolecida</taxon>
        <taxon>Capitellidae</taxon>
        <taxon>Capitella</taxon>
    </lineage>
</organism>
<gene>
    <name evidence="3" type="ORF">CAPTEDRAFT_226509</name>
</gene>
<accession>R7TAN9</accession>
<dbReference type="STRING" id="283909.R7TAN9"/>
<protein>
    <recommendedName>
        <fullName evidence="2">U3 small nucleolar RNA-associated protein 6 homolog C-terminal domain-containing protein</fullName>
    </recommendedName>
</protein>
<dbReference type="OrthoDB" id="28112at2759"/>
<dbReference type="SMART" id="SM00386">
    <property type="entry name" value="HAT"/>
    <property type="match status" value="3"/>
</dbReference>
<reference evidence="4" key="3">
    <citation type="submission" date="2015-06" db="UniProtKB">
        <authorList>
            <consortium name="EnsemblMetazoa"/>
        </authorList>
    </citation>
    <scope>IDENTIFICATION</scope>
</reference>
<name>R7TAN9_CAPTE</name>
<dbReference type="EMBL" id="AMQN01014285">
    <property type="status" value="NOT_ANNOTATED_CDS"/>
    <property type="molecule type" value="Genomic_DNA"/>
</dbReference>
<dbReference type="PANTHER" id="PTHR23271:SF1">
    <property type="entry name" value="U3 SMALL NUCLEOLAR RNA-ASSOCIATED PROTEIN 6 HOMOLOG"/>
    <property type="match status" value="1"/>
</dbReference>
<dbReference type="GO" id="GO:0030515">
    <property type="term" value="F:snoRNA binding"/>
    <property type="evidence" value="ECO:0007669"/>
    <property type="project" value="InterPro"/>
</dbReference>
<evidence type="ECO:0000256" key="1">
    <source>
        <dbReference type="ARBA" id="ARBA00010734"/>
    </source>
</evidence>
<dbReference type="Proteomes" id="UP000014760">
    <property type="component" value="Unassembled WGS sequence"/>
</dbReference>
<dbReference type="EnsemblMetazoa" id="CapteT226509">
    <property type="protein sequence ID" value="CapteP226509"/>
    <property type="gene ID" value="CapteG226509"/>
</dbReference>
<dbReference type="OMA" id="SHAKERY"/>
<dbReference type="GO" id="GO:0034388">
    <property type="term" value="C:Pwp2p-containing subcomplex of 90S preribosome"/>
    <property type="evidence" value="ECO:0007669"/>
    <property type="project" value="TreeGrafter"/>
</dbReference>
<evidence type="ECO:0000313" key="3">
    <source>
        <dbReference type="EMBL" id="ELT90567.1"/>
    </source>
</evidence>
<comment type="similarity">
    <text evidence="1">Belongs to the UTP6 family.</text>
</comment>
<dbReference type="Gene3D" id="1.25.40.10">
    <property type="entry name" value="Tetratricopeptide repeat domain"/>
    <property type="match status" value="1"/>
</dbReference>
<reference evidence="5" key="1">
    <citation type="submission" date="2012-12" db="EMBL/GenBank/DDBJ databases">
        <authorList>
            <person name="Hellsten U."/>
            <person name="Grimwood J."/>
            <person name="Chapman J.A."/>
            <person name="Shapiro H."/>
            <person name="Aerts A."/>
            <person name="Otillar R.P."/>
            <person name="Terry A.Y."/>
            <person name="Boore J.L."/>
            <person name="Simakov O."/>
            <person name="Marletaz F."/>
            <person name="Cho S.-J."/>
            <person name="Edsinger-Gonzales E."/>
            <person name="Havlak P."/>
            <person name="Kuo D.-H."/>
            <person name="Larsson T."/>
            <person name="Lv J."/>
            <person name="Arendt D."/>
            <person name="Savage R."/>
            <person name="Osoegawa K."/>
            <person name="de Jong P."/>
            <person name="Lindberg D.R."/>
            <person name="Seaver E.C."/>
            <person name="Weisblat D.A."/>
            <person name="Putnam N.H."/>
            <person name="Grigoriev I.V."/>
            <person name="Rokhsar D.S."/>
        </authorList>
    </citation>
    <scope>NUCLEOTIDE SEQUENCE</scope>
    <source>
        <strain evidence="5">I ESC-2004</strain>
    </source>
</reference>
<evidence type="ECO:0000313" key="5">
    <source>
        <dbReference type="Proteomes" id="UP000014760"/>
    </source>
</evidence>
<dbReference type="InterPro" id="IPR056907">
    <property type="entry name" value="UTP6_C"/>
</dbReference>
<sequence>MVEEKAAAKKLRPRRIEAAHSTFRAALAHNAVTEESASFWIKLAQLTRDSSYLLTLTSDLVNGDFKRNVSIWRERLLQVATSEIDDEDEKTRMCEAEMDRALSLVPAKESLPLWNFALEWNVINQPMDKVQALFEKSVTQTPEVAGPCKTAYLKWASLHLDVKAVRKIFKKLSVSQPLSVEFFRTYVDIENSQVNPSMKRIHAAFDSAVSYFGSTDTDLWMDYLRLASLHPMGCPEKVGQIYFKAKNQLDDQHIERFIAQYTLFQAGHSATS</sequence>
<dbReference type="GO" id="GO:0000462">
    <property type="term" value="P:maturation of SSU-rRNA from tricistronic rRNA transcript (SSU-rRNA, 5.8S rRNA, LSU-rRNA)"/>
    <property type="evidence" value="ECO:0007669"/>
    <property type="project" value="InterPro"/>
</dbReference>
<dbReference type="PANTHER" id="PTHR23271">
    <property type="entry name" value="HEPATOCELLULAR CARCINOMA-ASSOCIATED ANTIGEN 66"/>
    <property type="match status" value="1"/>
</dbReference>
<proteinExistence type="inferred from homology"/>
<evidence type="ECO:0000259" key="2">
    <source>
        <dbReference type="Pfam" id="PF24892"/>
    </source>
</evidence>
<dbReference type="HOGENOM" id="CLU_1023949_0_0_1"/>
<dbReference type="GO" id="GO:0032040">
    <property type="term" value="C:small-subunit processome"/>
    <property type="evidence" value="ECO:0007669"/>
    <property type="project" value="TreeGrafter"/>
</dbReference>
<dbReference type="InterPro" id="IPR011990">
    <property type="entry name" value="TPR-like_helical_dom_sf"/>
</dbReference>
<dbReference type="InterPro" id="IPR013949">
    <property type="entry name" value="Utp6"/>
</dbReference>
<dbReference type="SUPFAM" id="SSF48452">
    <property type="entry name" value="TPR-like"/>
    <property type="match status" value="1"/>
</dbReference>
<keyword evidence="5" id="KW-1185">Reference proteome</keyword>
<evidence type="ECO:0000313" key="4">
    <source>
        <dbReference type="EnsemblMetazoa" id="CapteP226509"/>
    </source>
</evidence>
<dbReference type="InterPro" id="IPR003107">
    <property type="entry name" value="HAT"/>
</dbReference>
<feature type="domain" description="U3 small nucleolar RNA-associated protein 6 homolog C-terminal" evidence="2">
    <location>
        <begin position="3"/>
        <end position="249"/>
    </location>
</feature>
<dbReference type="Pfam" id="PF24892">
    <property type="entry name" value="UTP6_C"/>
    <property type="match status" value="1"/>
</dbReference>
<dbReference type="AlphaFoldDB" id="R7TAN9"/>
<dbReference type="EMBL" id="KB310854">
    <property type="protein sequence ID" value="ELT90567.1"/>
    <property type="molecule type" value="Genomic_DNA"/>
</dbReference>
<reference evidence="3 5" key="2">
    <citation type="journal article" date="2013" name="Nature">
        <title>Insights into bilaterian evolution from three spiralian genomes.</title>
        <authorList>
            <person name="Simakov O."/>
            <person name="Marletaz F."/>
            <person name="Cho S.J."/>
            <person name="Edsinger-Gonzales E."/>
            <person name="Havlak P."/>
            <person name="Hellsten U."/>
            <person name="Kuo D.H."/>
            <person name="Larsson T."/>
            <person name="Lv J."/>
            <person name="Arendt D."/>
            <person name="Savage R."/>
            <person name="Osoegawa K."/>
            <person name="de Jong P."/>
            <person name="Grimwood J."/>
            <person name="Chapman J.A."/>
            <person name="Shapiro H."/>
            <person name="Aerts A."/>
            <person name="Otillar R.P."/>
            <person name="Terry A.Y."/>
            <person name="Boore J.L."/>
            <person name="Grigoriev I.V."/>
            <person name="Lindberg D.R."/>
            <person name="Seaver E.C."/>
            <person name="Weisblat D.A."/>
            <person name="Putnam N.H."/>
            <person name="Rokhsar D.S."/>
        </authorList>
    </citation>
    <scope>NUCLEOTIDE SEQUENCE</scope>
    <source>
        <strain evidence="3 5">I ESC-2004</strain>
    </source>
</reference>